<reference evidence="2 3" key="1">
    <citation type="submission" date="2024-02" db="EMBL/GenBank/DDBJ databases">
        <authorList>
            <person name="Chen Y."/>
            <person name="Shah S."/>
            <person name="Dougan E. K."/>
            <person name="Thang M."/>
            <person name="Chan C."/>
        </authorList>
    </citation>
    <scope>NUCLEOTIDE SEQUENCE [LARGE SCALE GENOMIC DNA]</scope>
</reference>
<evidence type="ECO:0000313" key="3">
    <source>
        <dbReference type="Proteomes" id="UP001642464"/>
    </source>
</evidence>
<keyword evidence="2" id="KW-0347">Helicase</keyword>
<sequence>MLALCNEASPREPETLPEFAYRMLSTTGEAGLGGGLTLMQGIWDEWKATHPPCGGAHTLAPRNALEGLQSFGEEALAAVARLVHQRPSTLKEKGFMEAAKKEWDQMSVPHQLLWATKSVARAKSSPPKSTPRPKKRKRSSTPGQQMPLLPPGFHKRSTPSSDIYGQGSEAAFSHPLVQSLLEHARKRVSLGLDWVLCVRSYARSGLDPESGKTQKGGIMSLTLKMLEELGLLSDPESRRRLHIFVAHDDPHFTKGCYEKLLGDLGDRLVVGVRGADLQVRFIEECFPIGQHVVVCDDNIVSLQRVAGERRISGSKKLPPLEVEPLDLSKQILHAAKEMNQTNAHLWGISPTNNTMFLQNAHELKSSLGLIFGAFFGFIVLHEPKLYTQHGQVKDDLERTLRYWDRDHIVLRFSRVFCKKNFKPGAFYKSKGGISASLGGREAHQAEAANALQKLVREFYRYIRLPAPAYDQKKDEKGELKFSDGQPVWKANVSNCGVVFLRDYKRYTTAPKGMACRLSFVCVECRQTPQKNCDRCCQPIPKEAWRCFLAENRAALQAMGIPGESARGLRAIAREWENLEPKGLYEMMASAKLAWLWVTSSSTPYGSVLRQAASALSQECVRGRVMGGESIGVLKVRENPDGQRPPRNHHTRPVEGITEFAYYEHFSPLDSVDGESKAGVVR</sequence>
<organism evidence="2 3">
    <name type="scientific">Durusdinium trenchii</name>
    <dbReference type="NCBI Taxonomy" id="1381693"/>
    <lineage>
        <taxon>Eukaryota</taxon>
        <taxon>Sar</taxon>
        <taxon>Alveolata</taxon>
        <taxon>Dinophyceae</taxon>
        <taxon>Suessiales</taxon>
        <taxon>Symbiodiniaceae</taxon>
        <taxon>Durusdinium</taxon>
    </lineage>
</organism>
<keyword evidence="3" id="KW-1185">Reference proteome</keyword>
<keyword evidence="2" id="KW-0547">Nucleotide-binding</keyword>
<accession>A0ABP0Q0Z9</accession>
<dbReference type="GO" id="GO:0004386">
    <property type="term" value="F:helicase activity"/>
    <property type="evidence" value="ECO:0007669"/>
    <property type="project" value="UniProtKB-KW"/>
</dbReference>
<evidence type="ECO:0000256" key="1">
    <source>
        <dbReference type="SAM" id="MobiDB-lite"/>
    </source>
</evidence>
<evidence type="ECO:0000313" key="2">
    <source>
        <dbReference type="EMBL" id="CAK9081899.1"/>
    </source>
</evidence>
<feature type="region of interest" description="Disordered" evidence="1">
    <location>
        <begin position="117"/>
        <end position="165"/>
    </location>
</feature>
<comment type="caution">
    <text evidence="2">The sequence shown here is derived from an EMBL/GenBank/DDBJ whole genome shotgun (WGS) entry which is preliminary data.</text>
</comment>
<dbReference type="Proteomes" id="UP001642464">
    <property type="component" value="Unassembled WGS sequence"/>
</dbReference>
<dbReference type="EMBL" id="CAXAMM010038906">
    <property type="protein sequence ID" value="CAK9081899.1"/>
    <property type="molecule type" value="Genomic_DNA"/>
</dbReference>
<keyword evidence="2" id="KW-0067">ATP-binding</keyword>
<name>A0ABP0Q0Z9_9DINO</name>
<gene>
    <name evidence="2" type="ORF">SCF082_LOCUS38945</name>
</gene>
<protein>
    <submittedName>
        <fullName evidence="2">ATP-dependent RNA helicase dbp9</fullName>
    </submittedName>
</protein>
<proteinExistence type="predicted"/>
<keyword evidence="2" id="KW-0378">Hydrolase</keyword>